<dbReference type="RefSeq" id="WP_176571259.1">
    <property type="nucleotide sequence ID" value="NZ_CP056030.1"/>
</dbReference>
<dbReference type="GO" id="GO:0017168">
    <property type="term" value="F:5-oxoprolinase (ATP-hydrolyzing) activity"/>
    <property type="evidence" value="ECO:0007669"/>
    <property type="project" value="UniProtKB-EC"/>
</dbReference>
<dbReference type="Pfam" id="PF02682">
    <property type="entry name" value="CT_C_D"/>
    <property type="match status" value="1"/>
</dbReference>
<keyword evidence="6" id="KW-1185">Reference proteome</keyword>
<dbReference type="InterPro" id="IPR029000">
    <property type="entry name" value="Cyclophilin-like_dom_sf"/>
</dbReference>
<dbReference type="SUPFAM" id="SSF50891">
    <property type="entry name" value="Cyclophilin-like"/>
    <property type="match status" value="1"/>
</dbReference>
<dbReference type="SUPFAM" id="SSF160467">
    <property type="entry name" value="PH0987 N-terminal domain-like"/>
    <property type="match status" value="1"/>
</dbReference>
<accession>A0A7D5D8G6</accession>
<dbReference type="AlphaFoldDB" id="A0A7D5D8G6"/>
<keyword evidence="2 5" id="KW-0378">Hydrolase</keyword>
<evidence type="ECO:0000256" key="3">
    <source>
        <dbReference type="ARBA" id="ARBA00022840"/>
    </source>
</evidence>
<evidence type="ECO:0000313" key="6">
    <source>
        <dbReference type="Proteomes" id="UP000509568"/>
    </source>
</evidence>
<dbReference type="NCBIfam" id="TIGR00370">
    <property type="entry name" value="5-oxoprolinase subunit PxpB"/>
    <property type="match status" value="1"/>
</dbReference>
<dbReference type="EMBL" id="CP056030">
    <property type="protein sequence ID" value="QKZ05417.1"/>
    <property type="molecule type" value="Genomic_DNA"/>
</dbReference>
<reference evidence="5 6" key="1">
    <citation type="submission" date="2020-06" db="EMBL/GenBank/DDBJ databases">
        <title>Pseudomonas eucalypticola sp. nov., an endophyte of Eucalyptus dunnii leaves with biocontrol ability of eucalyptus leaf blight.</title>
        <authorList>
            <person name="Liu Y."/>
            <person name="Song Z."/>
            <person name="Zeng H."/>
            <person name="Lu M."/>
            <person name="Wang X."/>
            <person name="Lian X."/>
            <person name="Zhang Q."/>
        </authorList>
    </citation>
    <scope>NUCLEOTIDE SEQUENCE [LARGE SCALE GENOMIC DNA]</scope>
    <source>
        <strain evidence="5 6">NP-1</strain>
    </source>
</reference>
<proteinExistence type="predicted"/>
<dbReference type="PANTHER" id="PTHR34698:SF2">
    <property type="entry name" value="5-OXOPROLINASE SUBUNIT B"/>
    <property type="match status" value="1"/>
</dbReference>
<dbReference type="InterPro" id="IPR010016">
    <property type="entry name" value="PxpB"/>
</dbReference>
<sequence length="223" mass="23982">MSALNIDATPRISLLGTTAVLFEAPGALDLAPQQRIWALARLAQGWPAIREAVPGMNNLMLTFHQPPRDLHGLKSHLLEAWEACQPLPLEGRIVELPVTYGGEFGPHMADVVAHTGLDVETLCNLHCEPLYPVYALGSHPGYCYLGGMDPRLATPRRQVPVLNIGAGAVSIGGVQTGVSASAGPSGWNTIGHTDMVFFDALQSPPALLQPGDHIRLRIERIIR</sequence>
<dbReference type="EC" id="3.5.2.9" evidence="5"/>
<organism evidence="5 6">
    <name type="scientific">Pseudomonas eucalypticola</name>
    <dbReference type="NCBI Taxonomy" id="2599595"/>
    <lineage>
        <taxon>Bacteria</taxon>
        <taxon>Pseudomonadati</taxon>
        <taxon>Pseudomonadota</taxon>
        <taxon>Gammaproteobacteria</taxon>
        <taxon>Pseudomonadales</taxon>
        <taxon>Pseudomonadaceae</taxon>
        <taxon>Pseudomonas</taxon>
    </lineage>
</organism>
<feature type="domain" description="Carboxyltransferase" evidence="4">
    <location>
        <begin position="10"/>
        <end position="208"/>
    </location>
</feature>
<dbReference type="KEGG" id="pez:HWQ56_17090"/>
<evidence type="ECO:0000256" key="2">
    <source>
        <dbReference type="ARBA" id="ARBA00022801"/>
    </source>
</evidence>
<dbReference type="SMART" id="SM00796">
    <property type="entry name" value="AHS1"/>
    <property type="match status" value="1"/>
</dbReference>
<evidence type="ECO:0000256" key="1">
    <source>
        <dbReference type="ARBA" id="ARBA00022741"/>
    </source>
</evidence>
<dbReference type="GO" id="GO:0005524">
    <property type="term" value="F:ATP binding"/>
    <property type="evidence" value="ECO:0007669"/>
    <property type="project" value="UniProtKB-KW"/>
</dbReference>
<name>A0A7D5D8G6_9PSED</name>
<keyword evidence="1" id="KW-0547">Nucleotide-binding</keyword>
<keyword evidence="3" id="KW-0067">ATP-binding</keyword>
<evidence type="ECO:0000259" key="4">
    <source>
        <dbReference type="SMART" id="SM00796"/>
    </source>
</evidence>
<dbReference type="Proteomes" id="UP000509568">
    <property type="component" value="Chromosome"/>
</dbReference>
<protein>
    <submittedName>
        <fullName evidence="5">5-oxoprolinase subunit PxpB</fullName>
        <ecNumber evidence="5">3.5.2.9</ecNumber>
    </submittedName>
</protein>
<evidence type="ECO:0000313" key="5">
    <source>
        <dbReference type="EMBL" id="QKZ05417.1"/>
    </source>
</evidence>
<dbReference type="InterPro" id="IPR003833">
    <property type="entry name" value="CT_C_D"/>
</dbReference>
<dbReference type="PANTHER" id="PTHR34698">
    <property type="entry name" value="5-OXOPROLINASE SUBUNIT B"/>
    <property type="match status" value="1"/>
</dbReference>
<dbReference type="Gene3D" id="2.40.100.10">
    <property type="entry name" value="Cyclophilin-like"/>
    <property type="match status" value="1"/>
</dbReference>
<gene>
    <name evidence="5" type="primary">pxpB</name>
    <name evidence="5" type="ORF">HWQ56_17090</name>
</gene>